<dbReference type="PANTHER" id="PTHR11620">
    <property type="entry name" value="60S RIBOSOMAL PROTEIN L23A"/>
    <property type="match status" value="1"/>
</dbReference>
<organism evidence="6 7">
    <name type="scientific">Oesophagostomum dentatum</name>
    <name type="common">Nodular worm</name>
    <dbReference type="NCBI Taxonomy" id="61180"/>
    <lineage>
        <taxon>Eukaryota</taxon>
        <taxon>Metazoa</taxon>
        <taxon>Ecdysozoa</taxon>
        <taxon>Nematoda</taxon>
        <taxon>Chromadorea</taxon>
        <taxon>Rhabditida</taxon>
        <taxon>Rhabditina</taxon>
        <taxon>Rhabditomorpha</taxon>
        <taxon>Strongyloidea</taxon>
        <taxon>Strongylidae</taxon>
        <taxon>Oesophagostomum</taxon>
    </lineage>
</organism>
<dbReference type="SUPFAM" id="SSF54189">
    <property type="entry name" value="Ribosomal proteins S24e, L23 and L15e"/>
    <property type="match status" value="1"/>
</dbReference>
<keyword evidence="3" id="KW-0687">Ribonucleoprotein</keyword>
<gene>
    <name evidence="6" type="ORF">OESDEN_07208</name>
</gene>
<dbReference type="InterPro" id="IPR005633">
    <property type="entry name" value="Ribosomal_uL23_N"/>
</dbReference>
<dbReference type="OrthoDB" id="1267328at2759"/>
<dbReference type="InterPro" id="IPR012678">
    <property type="entry name" value="Ribosomal_uL23/eL15/eS24_sf"/>
</dbReference>
<reference evidence="6 7" key="1">
    <citation type="submission" date="2014-03" db="EMBL/GenBank/DDBJ databases">
        <title>Draft genome of the hookworm Oesophagostomum dentatum.</title>
        <authorList>
            <person name="Mitreva M."/>
        </authorList>
    </citation>
    <scope>NUCLEOTIDE SEQUENCE [LARGE SCALE GENOMIC DNA]</scope>
    <source>
        <strain evidence="6 7">OD-Hann</strain>
    </source>
</reference>
<dbReference type="GO" id="GO:0003735">
    <property type="term" value="F:structural constituent of ribosome"/>
    <property type="evidence" value="ECO:0007669"/>
    <property type="project" value="InterPro"/>
</dbReference>
<feature type="compositionally biased region" description="Basic residues" evidence="4">
    <location>
        <begin position="16"/>
        <end position="27"/>
    </location>
</feature>
<dbReference type="InterPro" id="IPR012677">
    <property type="entry name" value="Nucleotide-bd_a/b_plait_sf"/>
</dbReference>
<accession>A0A0B1T9R0</accession>
<proteinExistence type="inferred from homology"/>
<evidence type="ECO:0000256" key="3">
    <source>
        <dbReference type="ARBA" id="ARBA00023274"/>
    </source>
</evidence>
<evidence type="ECO:0000256" key="4">
    <source>
        <dbReference type="SAM" id="MobiDB-lite"/>
    </source>
</evidence>
<dbReference type="Proteomes" id="UP000053660">
    <property type="component" value="Unassembled WGS sequence"/>
</dbReference>
<comment type="similarity">
    <text evidence="1">Belongs to the universal ribosomal protein uL23 family.</text>
</comment>
<evidence type="ECO:0000313" key="6">
    <source>
        <dbReference type="EMBL" id="KHJ92891.1"/>
    </source>
</evidence>
<evidence type="ECO:0000256" key="2">
    <source>
        <dbReference type="ARBA" id="ARBA00022980"/>
    </source>
</evidence>
<feature type="region of interest" description="Disordered" evidence="4">
    <location>
        <begin position="1"/>
        <end position="27"/>
    </location>
</feature>
<dbReference type="GO" id="GO:0006412">
    <property type="term" value="P:translation"/>
    <property type="evidence" value="ECO:0007669"/>
    <property type="project" value="InterPro"/>
</dbReference>
<protein>
    <submittedName>
        <fullName evidence="6">Ribosomal protein L23</fullName>
    </submittedName>
</protein>
<dbReference type="Pfam" id="PF03939">
    <property type="entry name" value="Ribosomal_L23eN"/>
    <property type="match status" value="1"/>
</dbReference>
<dbReference type="Gene3D" id="3.30.70.330">
    <property type="match status" value="1"/>
</dbReference>
<dbReference type="EMBL" id="KN551068">
    <property type="protein sequence ID" value="KHJ92891.1"/>
    <property type="molecule type" value="Genomic_DNA"/>
</dbReference>
<keyword evidence="7" id="KW-1185">Reference proteome</keyword>
<keyword evidence="2 6" id="KW-0689">Ribosomal protein</keyword>
<dbReference type="GO" id="GO:0005840">
    <property type="term" value="C:ribosome"/>
    <property type="evidence" value="ECO:0007669"/>
    <property type="project" value="UniProtKB-KW"/>
</dbReference>
<feature type="non-terminal residue" evidence="6">
    <location>
        <position position="131"/>
    </location>
</feature>
<evidence type="ECO:0000256" key="1">
    <source>
        <dbReference type="ARBA" id="ARBA00006700"/>
    </source>
</evidence>
<name>A0A0B1T9R0_OESDE</name>
<sequence length="131" mass="14938">MAPKAGTKPTTQKALNAKKKVAKGNKLVHKKKIRTSVHFRRPKTLKTPRAPKYPLSLHPPEANWIHLPSSSILSPLAMKKIEDHNTLVFMVDVRANKYQIKNAVKKLYNIDVQKINTLITPLLEKKAYIRL</sequence>
<dbReference type="GO" id="GO:1990904">
    <property type="term" value="C:ribonucleoprotein complex"/>
    <property type="evidence" value="ECO:0007669"/>
    <property type="project" value="UniProtKB-KW"/>
</dbReference>
<dbReference type="AlphaFoldDB" id="A0A0B1T9R0"/>
<dbReference type="InterPro" id="IPR013025">
    <property type="entry name" value="Ribosomal_uL23-like"/>
</dbReference>
<feature type="domain" description="Large ribosomal subunit protein uL23 N-terminal" evidence="5">
    <location>
        <begin position="11"/>
        <end position="54"/>
    </location>
</feature>
<evidence type="ECO:0000313" key="7">
    <source>
        <dbReference type="Proteomes" id="UP000053660"/>
    </source>
</evidence>
<dbReference type="Pfam" id="PF00276">
    <property type="entry name" value="Ribosomal_L23"/>
    <property type="match status" value="1"/>
</dbReference>
<evidence type="ECO:0000259" key="5">
    <source>
        <dbReference type="Pfam" id="PF03939"/>
    </source>
</evidence>